<proteinExistence type="predicted"/>
<sequence length="816" mass="90540">MEQAGDTGSGQVDDVASQLDAAVRALQGRSWIGDSDARTLPQVRAITQAPEDVRRECILRASERVDSHYWVALISIIARKRVKFSADDIDRLLTLRLGVSDDVNSWWNSEALRAVSRQIEHTFPTLTDAEQARLEPLLLQAVDRARDAATATRLRQLVSTTDSIRLDQIDAGDAIGPRLRAAFEQADDQVDKLATTLDLLAAYPTKGRPSKRWLTETEQIIGRLSRPAELIGALLDAALDAEDSETSYTHNDRTHTYPHYITSSNEGFLGGTIAAVGLLRDSALLPRLRRLAIKTVTVIGGQFGSPRSLRLANLSTQAMADIGAPASITELLALERSVRHGTLLKQVRKAIEALAAAQGMTRDQLLERAVETHDLDPDGTRTQPLSRGSAQIAVDGRTAALLYVDEKGTARKSIPADVKQADADVLVAVRNDLKAVRKTIAGERVRLDSLMALERSWQLDEWRTWYLDHPITGRLARTLVWVFETQHTPAVVGLPLDSTTAITASGQHVVIPPDARARLWHPVHATSDEARAWRQYLLDQQIVQPFKQAFREIYLLTPAEEQTSAYSNRFAGHVFGQIQARALMKGRGWAPVAVAWWDDGIYQGVARRTYDSAGIRAEFYYDPILEQEPTASDLYPYCTSDQVRFVDATSDETIALAEVPPLVLTEALRDVDLFIGVTSIGADPEWLDRGAQRQFDTYWHTYGFGDLSAAGQIRRDILSLLVPRLAIADRCELDDRYLTVRGDLRTYRIHLGSGNILMSPNDQYLCIVSARDGQSQKLFLPFDDDPVLSLILSKAFLLADDTAIKDLTITAQINHR</sequence>
<evidence type="ECO:0000313" key="4">
    <source>
        <dbReference type="Proteomes" id="UP000295124"/>
    </source>
</evidence>
<dbReference type="Pfam" id="PF24879">
    <property type="entry name" value="DUF7737"/>
    <property type="match status" value="1"/>
</dbReference>
<dbReference type="EMBL" id="SMKX01000026">
    <property type="protein sequence ID" value="TDD60311.1"/>
    <property type="molecule type" value="Genomic_DNA"/>
</dbReference>
<evidence type="ECO:0000259" key="1">
    <source>
        <dbReference type="Pfam" id="PF13569"/>
    </source>
</evidence>
<feature type="domain" description="DUF7737" evidence="2">
    <location>
        <begin position="712"/>
        <end position="813"/>
    </location>
</feature>
<evidence type="ECO:0000313" key="3">
    <source>
        <dbReference type="EMBL" id="TDD60311.1"/>
    </source>
</evidence>
<dbReference type="AlphaFoldDB" id="A0A4R4ZN62"/>
<comment type="caution">
    <text evidence="3">The sequence shown here is derived from an EMBL/GenBank/DDBJ whole genome shotgun (WGS) entry which is preliminary data.</text>
</comment>
<gene>
    <name evidence="3" type="ORF">E1263_11890</name>
</gene>
<accession>A0A4R4ZN62</accession>
<evidence type="ECO:0000259" key="2">
    <source>
        <dbReference type="Pfam" id="PF24879"/>
    </source>
</evidence>
<feature type="domain" description="DUF4132" evidence="1">
    <location>
        <begin position="408"/>
        <end position="589"/>
    </location>
</feature>
<protein>
    <submittedName>
        <fullName evidence="3">DUF4132 domain-containing protein</fullName>
    </submittedName>
</protein>
<dbReference type="RefSeq" id="WP_132167297.1">
    <property type="nucleotide sequence ID" value="NZ_SMKX01000026.1"/>
</dbReference>
<organism evidence="3 4">
    <name type="scientific">Kribbella antibiotica</name>
    <dbReference type="NCBI Taxonomy" id="190195"/>
    <lineage>
        <taxon>Bacteria</taxon>
        <taxon>Bacillati</taxon>
        <taxon>Actinomycetota</taxon>
        <taxon>Actinomycetes</taxon>
        <taxon>Propionibacteriales</taxon>
        <taxon>Kribbellaceae</taxon>
        <taxon>Kribbella</taxon>
    </lineage>
</organism>
<dbReference type="InterPro" id="IPR056639">
    <property type="entry name" value="DUF7737"/>
</dbReference>
<dbReference type="OrthoDB" id="9763697at2"/>
<dbReference type="Pfam" id="PF13569">
    <property type="entry name" value="DUF4132"/>
    <property type="match status" value="1"/>
</dbReference>
<reference evidence="3 4" key="1">
    <citation type="submission" date="2019-03" db="EMBL/GenBank/DDBJ databases">
        <title>Draft genome sequences of novel Actinobacteria.</title>
        <authorList>
            <person name="Sahin N."/>
            <person name="Ay H."/>
            <person name="Saygin H."/>
        </authorList>
    </citation>
    <scope>NUCLEOTIDE SEQUENCE [LARGE SCALE GENOMIC DNA]</scope>
    <source>
        <strain evidence="3 4">JCM 13523</strain>
    </source>
</reference>
<dbReference type="InterPro" id="IPR025406">
    <property type="entry name" value="DUF4132"/>
</dbReference>
<dbReference type="Proteomes" id="UP000295124">
    <property type="component" value="Unassembled WGS sequence"/>
</dbReference>
<keyword evidence="4" id="KW-1185">Reference proteome</keyword>
<name>A0A4R4ZN62_9ACTN</name>